<evidence type="ECO:0000256" key="10">
    <source>
        <dbReference type="SAM" id="Coils"/>
    </source>
</evidence>
<evidence type="ECO:0000256" key="4">
    <source>
        <dbReference type="ARBA" id="ARBA00023015"/>
    </source>
</evidence>
<gene>
    <name evidence="13" type="ORF">M0R45_005850</name>
</gene>
<name>A0AAW1YNT2_RUBAR</name>
<evidence type="ECO:0000256" key="7">
    <source>
        <dbReference type="ARBA" id="ARBA00023242"/>
    </source>
</evidence>
<evidence type="ECO:0000256" key="5">
    <source>
        <dbReference type="ARBA" id="ARBA00023125"/>
    </source>
</evidence>
<dbReference type="GO" id="GO:0008270">
    <property type="term" value="F:zinc ion binding"/>
    <property type="evidence" value="ECO:0007669"/>
    <property type="project" value="UniProtKB-KW"/>
</dbReference>
<keyword evidence="6 9" id="KW-0804">Transcription</keyword>
<dbReference type="PROSITE" id="PS50884">
    <property type="entry name" value="ZF_DOF_2"/>
    <property type="match status" value="1"/>
</dbReference>
<keyword evidence="5 8" id="KW-0238">DNA-binding</keyword>
<keyword evidence="3 9" id="KW-0862">Zinc</keyword>
<keyword evidence="2 8" id="KW-0863">Zinc-finger</keyword>
<dbReference type="Pfam" id="PF02701">
    <property type="entry name" value="Zn_ribbon_Dof"/>
    <property type="match status" value="1"/>
</dbReference>
<dbReference type="AlphaFoldDB" id="A0AAW1YNT2"/>
<dbReference type="GO" id="GO:0003700">
    <property type="term" value="F:DNA-binding transcription factor activity"/>
    <property type="evidence" value="ECO:0007669"/>
    <property type="project" value="UniProtKB-UniRule"/>
</dbReference>
<evidence type="ECO:0000259" key="12">
    <source>
        <dbReference type="PROSITE" id="PS50884"/>
    </source>
</evidence>
<evidence type="ECO:0000256" key="8">
    <source>
        <dbReference type="PROSITE-ProRule" id="PRU00071"/>
    </source>
</evidence>
<evidence type="ECO:0000256" key="11">
    <source>
        <dbReference type="SAM" id="MobiDB-lite"/>
    </source>
</evidence>
<sequence length="348" mass="40029">MGSLIDFRSCEKRRQRDPPTTVNRKCCIIPWRLNTAMTDFTLIDSETEIEGSRGNSGTRVNMAEGSSIEGPQRKRLLLHLKDLHEENKTLMKLVADKDKRIESYMVDFEELQSLKINVNKLEKQNLKLTQANSQMLQELRNLRNLVHKEQPPNLQPAQEIIQVQEVQPPKLQPAQARIQVQELEPTKLQPAQPKIQMPEEEPDLVNSQILLELNSHEDMLSSTDEAVRECIDMIEKLQVSGPPTNEAIQQVKAKLQALGPLTIDAVQQIRVGFRKLQKLQCPRCESTNTKFSVLKAKRISAPRYHCKNCKMEWTLGGEIRKAIVLGGLNRRDLLQQRVQRVQRRRMKT</sequence>
<organism evidence="13 14">
    <name type="scientific">Rubus argutus</name>
    <name type="common">Southern blackberry</name>
    <dbReference type="NCBI Taxonomy" id="59490"/>
    <lineage>
        <taxon>Eukaryota</taxon>
        <taxon>Viridiplantae</taxon>
        <taxon>Streptophyta</taxon>
        <taxon>Embryophyta</taxon>
        <taxon>Tracheophyta</taxon>
        <taxon>Spermatophyta</taxon>
        <taxon>Magnoliopsida</taxon>
        <taxon>eudicotyledons</taxon>
        <taxon>Gunneridae</taxon>
        <taxon>Pentapetalae</taxon>
        <taxon>rosids</taxon>
        <taxon>fabids</taxon>
        <taxon>Rosales</taxon>
        <taxon>Rosaceae</taxon>
        <taxon>Rosoideae</taxon>
        <taxon>Rosoideae incertae sedis</taxon>
        <taxon>Rubus</taxon>
    </lineage>
</organism>
<reference evidence="13 14" key="1">
    <citation type="journal article" date="2023" name="G3 (Bethesda)">
        <title>A chromosome-length genome assembly and annotation of blackberry (Rubus argutus, cv. 'Hillquist').</title>
        <authorList>
            <person name="Bruna T."/>
            <person name="Aryal R."/>
            <person name="Dudchenko O."/>
            <person name="Sargent D.J."/>
            <person name="Mead D."/>
            <person name="Buti M."/>
            <person name="Cavallini A."/>
            <person name="Hytonen T."/>
            <person name="Andres J."/>
            <person name="Pham M."/>
            <person name="Weisz D."/>
            <person name="Mascagni F."/>
            <person name="Usai G."/>
            <person name="Natali L."/>
            <person name="Bassil N."/>
            <person name="Fernandez G.E."/>
            <person name="Lomsadze A."/>
            <person name="Armour M."/>
            <person name="Olukolu B."/>
            <person name="Poorten T."/>
            <person name="Britton C."/>
            <person name="Davik J."/>
            <person name="Ashrafi H."/>
            <person name="Aiden E.L."/>
            <person name="Borodovsky M."/>
            <person name="Worthington M."/>
        </authorList>
    </citation>
    <scope>NUCLEOTIDE SEQUENCE [LARGE SCALE GENOMIC DNA]</scope>
    <source>
        <strain evidence="13">PI 553951</strain>
    </source>
</reference>
<evidence type="ECO:0000256" key="1">
    <source>
        <dbReference type="ARBA" id="ARBA00022723"/>
    </source>
</evidence>
<feature type="coiled-coil region" evidence="10">
    <location>
        <begin position="111"/>
        <end position="145"/>
    </location>
</feature>
<dbReference type="Proteomes" id="UP001457282">
    <property type="component" value="Unassembled WGS sequence"/>
</dbReference>
<feature type="domain" description="Dof-type" evidence="12">
    <location>
        <begin position="279"/>
        <end position="333"/>
    </location>
</feature>
<evidence type="ECO:0000256" key="2">
    <source>
        <dbReference type="ARBA" id="ARBA00022771"/>
    </source>
</evidence>
<evidence type="ECO:0000256" key="9">
    <source>
        <dbReference type="RuleBase" id="RU369094"/>
    </source>
</evidence>
<feature type="region of interest" description="Disordered" evidence="11">
    <location>
        <begin position="1"/>
        <end position="21"/>
    </location>
</feature>
<accession>A0AAW1YNT2</accession>
<dbReference type="EMBL" id="JBEDUW010000001">
    <property type="protein sequence ID" value="KAK9950357.1"/>
    <property type="molecule type" value="Genomic_DNA"/>
</dbReference>
<comment type="subcellular location">
    <subcellularLocation>
        <location evidence="8 9">Nucleus</location>
    </subcellularLocation>
</comment>
<dbReference type="InterPro" id="IPR045174">
    <property type="entry name" value="Dof"/>
</dbReference>
<dbReference type="GO" id="GO:0003677">
    <property type="term" value="F:DNA binding"/>
    <property type="evidence" value="ECO:0007669"/>
    <property type="project" value="UniProtKB-UniRule"/>
</dbReference>
<evidence type="ECO:0000313" key="13">
    <source>
        <dbReference type="EMBL" id="KAK9950357.1"/>
    </source>
</evidence>
<keyword evidence="10" id="KW-0175">Coiled coil</keyword>
<comment type="caution">
    <text evidence="13">The sequence shown here is derived from an EMBL/GenBank/DDBJ whole genome shotgun (WGS) entry which is preliminary data.</text>
</comment>
<dbReference type="PANTHER" id="PTHR31992">
    <property type="entry name" value="DOF ZINC FINGER PROTEIN DOF1.4-RELATED"/>
    <property type="match status" value="1"/>
</dbReference>
<feature type="compositionally biased region" description="Basic and acidic residues" evidence="11">
    <location>
        <begin position="8"/>
        <end position="17"/>
    </location>
</feature>
<evidence type="ECO:0000256" key="6">
    <source>
        <dbReference type="ARBA" id="ARBA00023163"/>
    </source>
</evidence>
<keyword evidence="14" id="KW-1185">Reference proteome</keyword>
<keyword evidence="1 9" id="KW-0479">Metal-binding</keyword>
<keyword evidence="7 8" id="KW-0539">Nucleus</keyword>
<evidence type="ECO:0000313" key="14">
    <source>
        <dbReference type="Proteomes" id="UP001457282"/>
    </source>
</evidence>
<dbReference type="GO" id="GO:0005634">
    <property type="term" value="C:nucleus"/>
    <property type="evidence" value="ECO:0007669"/>
    <property type="project" value="UniProtKB-SubCell"/>
</dbReference>
<dbReference type="InterPro" id="IPR003851">
    <property type="entry name" value="Znf_Dof"/>
</dbReference>
<keyword evidence="4 9" id="KW-0805">Transcription regulation</keyword>
<comment type="function">
    <text evidence="9">Transcription factor that binds specifically to a 5'-AA[AG]G-3' consensus core sequence.</text>
</comment>
<protein>
    <recommendedName>
        <fullName evidence="9">Dof zinc finger protein</fullName>
    </recommendedName>
</protein>
<proteinExistence type="predicted"/>
<evidence type="ECO:0000256" key="3">
    <source>
        <dbReference type="ARBA" id="ARBA00022833"/>
    </source>
</evidence>